<proteinExistence type="predicted"/>
<reference evidence="2 3" key="1">
    <citation type="journal article" date="2013" name="Genome Announc.">
        <title>Genome Sequence of Novosphingobium lindaniclasticum LE124T, Isolated from a Hexachlorocyclohexane Dumpsite.</title>
        <authorList>
            <person name="Saxena A."/>
            <person name="Nayyar N."/>
            <person name="Sangwan N."/>
            <person name="Kumari R."/>
            <person name="Khurana J.P."/>
            <person name="Lal R."/>
        </authorList>
    </citation>
    <scope>NUCLEOTIDE SEQUENCE [LARGE SCALE GENOMIC DNA]</scope>
    <source>
        <strain evidence="2 3">LE124</strain>
    </source>
</reference>
<comment type="caution">
    <text evidence="2">The sequence shown here is derived from an EMBL/GenBank/DDBJ whole genome shotgun (WGS) entry which is preliminary data.</text>
</comment>
<dbReference type="EMBL" id="ATHL01000076">
    <property type="protein sequence ID" value="EQB15244.1"/>
    <property type="molecule type" value="Genomic_DNA"/>
</dbReference>
<gene>
    <name evidence="2" type="ORF">L284_11455</name>
</gene>
<dbReference type="RefSeq" id="WP_021234137.1">
    <property type="nucleotide sequence ID" value="NZ_ATHL01000076.1"/>
</dbReference>
<evidence type="ECO:0000313" key="2">
    <source>
        <dbReference type="EMBL" id="EQB15244.1"/>
    </source>
</evidence>
<sequence>MKSLALFTTALSAPSLATAATADFFAAALCVPPYSTAVATRLYEEAESFGKADTSSLGAAIYRLPEPVARDGLKTEEVVFAGMSIGVLIDGASAAQLARRFDLIPEKSSLFGASSKGFARVLPDDLQSMKDAGLISIIAREGPALGGKTLLACEFVSNEDRQALEAYEESESRP</sequence>
<feature type="chain" id="PRO_5004565482" evidence="1">
    <location>
        <begin position="20"/>
        <end position="174"/>
    </location>
</feature>
<dbReference type="PATRIC" id="fig|1096930.3.peg.2274"/>
<accession>T0IZY6</accession>
<keyword evidence="3" id="KW-1185">Reference proteome</keyword>
<dbReference type="eggNOG" id="ENOG50342UI">
    <property type="taxonomic scope" value="Bacteria"/>
</dbReference>
<organism evidence="2 3">
    <name type="scientific">Novosphingobium lindaniclasticum LE124</name>
    <dbReference type="NCBI Taxonomy" id="1096930"/>
    <lineage>
        <taxon>Bacteria</taxon>
        <taxon>Pseudomonadati</taxon>
        <taxon>Pseudomonadota</taxon>
        <taxon>Alphaproteobacteria</taxon>
        <taxon>Sphingomonadales</taxon>
        <taxon>Sphingomonadaceae</taxon>
        <taxon>Novosphingobium</taxon>
    </lineage>
</organism>
<name>T0IZY6_9SPHN</name>
<keyword evidence="1" id="KW-0732">Signal</keyword>
<dbReference type="AlphaFoldDB" id="T0IZY6"/>
<dbReference type="Proteomes" id="UP000015527">
    <property type="component" value="Unassembled WGS sequence"/>
</dbReference>
<protein>
    <submittedName>
        <fullName evidence="2">Uncharacterized protein</fullName>
    </submittedName>
</protein>
<evidence type="ECO:0000313" key="3">
    <source>
        <dbReference type="Proteomes" id="UP000015527"/>
    </source>
</evidence>
<evidence type="ECO:0000256" key="1">
    <source>
        <dbReference type="SAM" id="SignalP"/>
    </source>
</evidence>
<feature type="signal peptide" evidence="1">
    <location>
        <begin position="1"/>
        <end position="19"/>
    </location>
</feature>